<keyword evidence="3" id="KW-1185">Reference proteome</keyword>
<gene>
    <name evidence="2" type="ORF">SAMN04489867_3508</name>
</gene>
<sequence length="33" mass="3592">MHSRVRVESADVERSGSMAQWDSANVTSRVVGS</sequence>
<evidence type="ECO:0000313" key="3">
    <source>
        <dbReference type="Proteomes" id="UP000199077"/>
    </source>
</evidence>
<organism evidence="2 3">
    <name type="scientific">Pedococcus dokdonensis</name>
    <dbReference type="NCBI Taxonomy" id="443156"/>
    <lineage>
        <taxon>Bacteria</taxon>
        <taxon>Bacillati</taxon>
        <taxon>Actinomycetota</taxon>
        <taxon>Actinomycetes</taxon>
        <taxon>Micrococcales</taxon>
        <taxon>Intrasporangiaceae</taxon>
        <taxon>Pedococcus</taxon>
    </lineage>
</organism>
<feature type="compositionally biased region" description="Basic and acidic residues" evidence="1">
    <location>
        <begin position="1"/>
        <end position="14"/>
    </location>
</feature>
<dbReference type="EMBL" id="LT629711">
    <property type="protein sequence ID" value="SDP69716.1"/>
    <property type="molecule type" value="Genomic_DNA"/>
</dbReference>
<dbReference type="Proteomes" id="UP000199077">
    <property type="component" value="Chromosome I"/>
</dbReference>
<accession>A0A1H0UVA3</accession>
<dbReference type="AlphaFoldDB" id="A0A1H0UVA3"/>
<name>A0A1H0UVA3_9MICO</name>
<feature type="compositionally biased region" description="Polar residues" evidence="1">
    <location>
        <begin position="17"/>
        <end position="33"/>
    </location>
</feature>
<reference evidence="3" key="1">
    <citation type="submission" date="2016-10" db="EMBL/GenBank/DDBJ databases">
        <authorList>
            <person name="Varghese N."/>
            <person name="Submissions S."/>
        </authorList>
    </citation>
    <scope>NUCLEOTIDE SEQUENCE [LARGE SCALE GENOMIC DNA]</scope>
    <source>
        <strain evidence="3">DSM 22329</strain>
    </source>
</reference>
<feature type="region of interest" description="Disordered" evidence="1">
    <location>
        <begin position="1"/>
        <end position="33"/>
    </location>
</feature>
<protein>
    <submittedName>
        <fullName evidence="2">Uncharacterized protein</fullName>
    </submittedName>
</protein>
<evidence type="ECO:0000313" key="2">
    <source>
        <dbReference type="EMBL" id="SDP69716.1"/>
    </source>
</evidence>
<evidence type="ECO:0000256" key="1">
    <source>
        <dbReference type="SAM" id="MobiDB-lite"/>
    </source>
</evidence>
<proteinExistence type="predicted"/>